<dbReference type="AlphaFoldDB" id="A0AAD4M927"/>
<reference evidence="4" key="1">
    <citation type="journal article" date="2022" name="New Phytol.">
        <title>Evolutionary transition to the ectomycorrhizal habit in the genomes of a hyperdiverse lineage of mushroom-forming fungi.</title>
        <authorList>
            <person name="Looney B."/>
            <person name="Miyauchi S."/>
            <person name="Morin E."/>
            <person name="Drula E."/>
            <person name="Courty P.E."/>
            <person name="Kohler A."/>
            <person name="Kuo A."/>
            <person name="LaButti K."/>
            <person name="Pangilinan J."/>
            <person name="Lipzen A."/>
            <person name="Riley R."/>
            <person name="Andreopoulos W."/>
            <person name="He G."/>
            <person name="Johnson J."/>
            <person name="Nolan M."/>
            <person name="Tritt A."/>
            <person name="Barry K.W."/>
            <person name="Grigoriev I.V."/>
            <person name="Nagy L.G."/>
            <person name="Hibbett D."/>
            <person name="Henrissat B."/>
            <person name="Matheny P.B."/>
            <person name="Labbe J."/>
            <person name="Martin F.M."/>
        </authorList>
    </citation>
    <scope>NUCLEOTIDE SEQUENCE</scope>
    <source>
        <strain evidence="4">BPL690</strain>
    </source>
</reference>
<dbReference type="EMBL" id="WTXG01000005">
    <property type="protein sequence ID" value="KAI0305544.1"/>
    <property type="molecule type" value="Genomic_DNA"/>
</dbReference>
<dbReference type="SUPFAM" id="SSF53955">
    <property type="entry name" value="Lysozyme-like"/>
    <property type="match status" value="1"/>
</dbReference>
<feature type="signal peptide" evidence="2">
    <location>
        <begin position="1"/>
        <end position="21"/>
    </location>
</feature>
<evidence type="ECO:0000313" key="5">
    <source>
        <dbReference type="Proteomes" id="UP001203297"/>
    </source>
</evidence>
<evidence type="ECO:0000256" key="1">
    <source>
        <dbReference type="SAM" id="MobiDB-lite"/>
    </source>
</evidence>
<proteinExistence type="predicted"/>
<keyword evidence="2" id="KW-0732">Signal</keyword>
<comment type="caution">
    <text evidence="4">The sequence shown here is derived from an EMBL/GenBank/DDBJ whole genome shotgun (WGS) entry which is preliminary data.</text>
</comment>
<feature type="domain" description="Transglycosylase SLT" evidence="3">
    <location>
        <begin position="169"/>
        <end position="256"/>
    </location>
</feature>
<dbReference type="Pfam" id="PF01464">
    <property type="entry name" value="SLT"/>
    <property type="match status" value="1"/>
</dbReference>
<accession>A0AAD4M927</accession>
<keyword evidence="5" id="KW-1185">Reference proteome</keyword>
<name>A0AAD4M927_9AGAM</name>
<evidence type="ECO:0000259" key="3">
    <source>
        <dbReference type="Pfam" id="PF01464"/>
    </source>
</evidence>
<evidence type="ECO:0000313" key="4">
    <source>
        <dbReference type="EMBL" id="KAI0305544.1"/>
    </source>
</evidence>
<sequence length="282" mass="29523">MKFSLGFATLSLLLATAVVEATSLHDSALPRRHASHPHARDISNPPSARKRCKSRNIAPGSTSSANPAHSSAPHNNSVTKPQNSHLQKPAPATSGVIRVNPGKCGSIGATETVSKLQGPNGHIDWINCGVTSGGWTPPRVEMGQLITASLDSARHTAFAACSDQIIATFNKYGNQFGIPPIVLASFAMQESGCNPSTTGGAGEQGLMQITKDKCGGAPNGNCKDIDFNIKTGAQYFTNVLAQNNGDVFKTIGEYNGWSVGMTYAGATQAAHSSCCRCQNNLD</sequence>
<dbReference type="Proteomes" id="UP001203297">
    <property type="component" value="Unassembled WGS sequence"/>
</dbReference>
<feature type="chain" id="PRO_5041978956" evidence="2">
    <location>
        <begin position="22"/>
        <end position="282"/>
    </location>
</feature>
<dbReference type="Gene3D" id="1.10.530.10">
    <property type="match status" value="1"/>
</dbReference>
<organism evidence="4 5">
    <name type="scientific">Multifurca ochricompacta</name>
    <dbReference type="NCBI Taxonomy" id="376703"/>
    <lineage>
        <taxon>Eukaryota</taxon>
        <taxon>Fungi</taxon>
        <taxon>Dikarya</taxon>
        <taxon>Basidiomycota</taxon>
        <taxon>Agaricomycotina</taxon>
        <taxon>Agaricomycetes</taxon>
        <taxon>Russulales</taxon>
        <taxon>Russulaceae</taxon>
        <taxon>Multifurca</taxon>
    </lineage>
</organism>
<dbReference type="InterPro" id="IPR008258">
    <property type="entry name" value="Transglycosylase_SLT_dom_1"/>
</dbReference>
<protein>
    <submittedName>
        <fullName evidence="4">Lysozyme-like domain-containing protein</fullName>
    </submittedName>
</protein>
<dbReference type="InterPro" id="IPR023346">
    <property type="entry name" value="Lysozyme-like_dom_sf"/>
</dbReference>
<gene>
    <name evidence="4" type="ORF">B0F90DRAFT_1666424</name>
</gene>
<evidence type="ECO:0000256" key="2">
    <source>
        <dbReference type="SAM" id="SignalP"/>
    </source>
</evidence>
<feature type="region of interest" description="Disordered" evidence="1">
    <location>
        <begin position="29"/>
        <end position="97"/>
    </location>
</feature>
<feature type="compositionally biased region" description="Low complexity" evidence="1">
    <location>
        <begin position="63"/>
        <end position="77"/>
    </location>
</feature>